<organism evidence="1 2">
    <name type="scientific">Actinoallomurus acaciae</name>
    <dbReference type="NCBI Taxonomy" id="502577"/>
    <lineage>
        <taxon>Bacteria</taxon>
        <taxon>Bacillati</taxon>
        <taxon>Actinomycetota</taxon>
        <taxon>Actinomycetes</taxon>
        <taxon>Streptosporangiales</taxon>
        <taxon>Thermomonosporaceae</taxon>
        <taxon>Actinoallomurus</taxon>
    </lineage>
</organism>
<protein>
    <submittedName>
        <fullName evidence="1">Uncharacterized protein</fullName>
    </submittedName>
</protein>
<dbReference type="Proteomes" id="UP001589627">
    <property type="component" value="Unassembled WGS sequence"/>
</dbReference>
<evidence type="ECO:0000313" key="1">
    <source>
        <dbReference type="EMBL" id="MFB9830806.1"/>
    </source>
</evidence>
<dbReference type="RefSeq" id="WP_378193634.1">
    <property type="nucleotide sequence ID" value="NZ_JBHLZP010000003.1"/>
</dbReference>
<reference evidence="1 2" key="1">
    <citation type="submission" date="2024-09" db="EMBL/GenBank/DDBJ databases">
        <authorList>
            <person name="Sun Q."/>
            <person name="Mori K."/>
        </authorList>
    </citation>
    <scope>NUCLEOTIDE SEQUENCE [LARGE SCALE GENOMIC DNA]</scope>
    <source>
        <strain evidence="1 2">TBRC 0563</strain>
    </source>
</reference>
<dbReference type="EMBL" id="JBHLZP010000003">
    <property type="protein sequence ID" value="MFB9830806.1"/>
    <property type="molecule type" value="Genomic_DNA"/>
</dbReference>
<name>A0ABV5Y8D4_9ACTN</name>
<comment type="caution">
    <text evidence="1">The sequence shown here is derived from an EMBL/GenBank/DDBJ whole genome shotgun (WGS) entry which is preliminary data.</text>
</comment>
<keyword evidence="2" id="KW-1185">Reference proteome</keyword>
<gene>
    <name evidence="1" type="ORF">ACFFNX_01195</name>
</gene>
<proteinExistence type="predicted"/>
<evidence type="ECO:0000313" key="2">
    <source>
        <dbReference type="Proteomes" id="UP001589627"/>
    </source>
</evidence>
<accession>A0ABV5Y8D4</accession>
<sequence>MGEFMPHLCKITLAAPRSDTDDGDQVLEAMATAIEAGWESPLAVSEDEDLDPPLAEDKPDGGNILDYRILGYPEGAIILVLLEGTDLAQAALAAAALSQHLTTWSPTLLKFTTENVSVSPAAEPIDDDWAQSFDIPTPTRRWSPAELLDEELLTLSAKYLLARAVRSLWDPAKTRTPHIDAGDVIAGGNEHPWGRELTGALGTLLVLAADHEAETGETAKLTVRGSGDPALAEDLLTRARAATELDPEDDCADDDEMRGHVLLSDFMEDHSLTWKQVPKDESPAQTEQRTARQLHELLWAGVRALATLAYSLSDTAGPWQLLYELEDDRLISTLAAWEAEEIAATTEHDSDEAQSAALAHAAMWLAIRRPETLDTAEGERLIECIATNPGALHHVVYNTLLMAGPEPTRKAVDDQPLPADMRSGLTAFVQAQLLTDADKIDYEHGDPYDEMHGALEDALVHDEQFNDRLRAALDVAGLAARLTQTDVNPYRGVGRHISSPRQMTMELLARAALHATVVLTDHDGDATVRLGALATVAHVSAATAGEMAADLPDLTGDDPRTEPAARERARQWINDARQLTGQQATSNGDVGAGDDTQAILDDQTTTDDWPVHRFVSAAAEATAATLRSAGRLDAAKEIFTRE</sequence>